<gene>
    <name evidence="4" type="ORF">AMSG_05979</name>
</gene>
<feature type="region of interest" description="Disordered" evidence="2">
    <location>
        <begin position="72"/>
        <end position="105"/>
    </location>
</feature>
<reference evidence="4 5" key="1">
    <citation type="submission" date="2010-05" db="EMBL/GenBank/DDBJ databases">
        <title>The Genome Sequence of Thecamonas trahens ATCC 50062.</title>
        <authorList>
            <consortium name="The Broad Institute Genome Sequencing Platform"/>
            <person name="Russ C."/>
            <person name="Cuomo C."/>
            <person name="Shea T."/>
            <person name="Young S.K."/>
            <person name="Zeng Q."/>
            <person name="Koehrsen M."/>
            <person name="Haas B."/>
            <person name="Borodovsky M."/>
            <person name="Guigo R."/>
            <person name="Alvarado L."/>
            <person name="Berlin A."/>
            <person name="Bochicchio J."/>
            <person name="Borenstein D."/>
            <person name="Chapman S."/>
            <person name="Chen Z."/>
            <person name="Freedman E."/>
            <person name="Gellesch M."/>
            <person name="Goldberg J."/>
            <person name="Griggs A."/>
            <person name="Gujja S."/>
            <person name="Heilman E."/>
            <person name="Heiman D."/>
            <person name="Hepburn T."/>
            <person name="Howarth C."/>
            <person name="Jen D."/>
            <person name="Larson L."/>
            <person name="Mehta T."/>
            <person name="Park D."/>
            <person name="Pearson M."/>
            <person name="Roberts A."/>
            <person name="Saif S."/>
            <person name="Shenoy N."/>
            <person name="Sisk P."/>
            <person name="Stolte C."/>
            <person name="Sykes S."/>
            <person name="Thomson T."/>
            <person name="Walk T."/>
            <person name="White J."/>
            <person name="Yandava C."/>
            <person name="Burger G."/>
            <person name="Gray M.W."/>
            <person name="Holland P.W.H."/>
            <person name="King N."/>
            <person name="Lang F.B.F."/>
            <person name="Roger A.J."/>
            <person name="Ruiz-Trillo I."/>
            <person name="Lander E."/>
            <person name="Nusbaum C."/>
        </authorList>
    </citation>
    <scope>NUCLEOTIDE SEQUENCE [LARGE SCALE GENOMIC DNA]</scope>
    <source>
        <strain evidence="4 5">ATCC 50062</strain>
    </source>
</reference>
<dbReference type="AlphaFoldDB" id="A0A0L0DBJ8"/>
<dbReference type="Proteomes" id="UP000054408">
    <property type="component" value="Unassembled WGS sequence"/>
</dbReference>
<dbReference type="Pfam" id="PF10257">
    <property type="entry name" value="RAI16-like"/>
    <property type="match status" value="1"/>
</dbReference>
<dbReference type="InterPro" id="IPR045669">
    <property type="entry name" value="FHIP_C"/>
</dbReference>
<dbReference type="PANTHER" id="PTHR21705:SF11">
    <property type="entry name" value="FHIP FAMILY PROTEIN CG3558"/>
    <property type="match status" value="1"/>
</dbReference>
<accession>A0A0L0DBJ8</accession>
<proteinExistence type="inferred from homology"/>
<dbReference type="OrthoDB" id="5350595at2759"/>
<dbReference type="Pfam" id="PF19311">
    <property type="entry name" value="KELAA"/>
    <property type="match status" value="1"/>
</dbReference>
<evidence type="ECO:0000259" key="3">
    <source>
        <dbReference type="Pfam" id="PF19314"/>
    </source>
</evidence>
<protein>
    <recommendedName>
        <fullName evidence="3">FHF complex subunit HOOK-interacting protein C-terminal domain-containing protein</fullName>
    </recommendedName>
</protein>
<sequence>MFGKLGKFMESASKLVTGKASNPVDEFTTLWSEINDFFTRPHDEDVPVKETSLPWRLERMLNVLVKEQERMAEAGAAANESEDASASDSSSRSSNSKRRRRPKASIAAGPCMEEFIEKRMLQTLYSFAKANYPYGMHALVLDFTAELLSNSQTSLIPHVGIHAPLNKLIDASLASRDARYFTSFLKLLRAVCKVLVRDPSLIQFMIVETADSPPTMPVLVGLGYSMNVEVEQSSDARARMGTMARSAILALLTTPSGRLRSAVLAADLPESMVKALGALFAALPPAESAADASANPLRTALQDQAEFVGNVARLGGGSIARAAANAITASFLGPILGPALEATIDNQAETAMRNAAVVVRALGHPALVDALGAFLFGPGAPLRSTLINRVEAMSDAVALAALDLFVALLSGYSGCVLEHLVLCELRPASDLLAPLHERTGGSHNALEAFLALGVVHNPSSQPRLDYEGYLLDAHARLAACLQAYTLSREQATELVVAAPPAEGGPPEGAFLAVIFNRLEALLESPLEINLAVTHIVSLLAVYPSELLHAVLLNPSPLRAGADMRTLYAILAQVADEIAGRSRRQNDFAAKLDAAKRSLGMDTARGAGAEAEARKLDTFETFGREDFLHGVLVFEEFCKDLAGVLLAKAPLAAAPPPTAPACDPLAAELLAAVLEADEAEEEAASTPLT</sequence>
<organism evidence="4 5">
    <name type="scientific">Thecamonas trahens ATCC 50062</name>
    <dbReference type="NCBI Taxonomy" id="461836"/>
    <lineage>
        <taxon>Eukaryota</taxon>
        <taxon>Apusozoa</taxon>
        <taxon>Apusomonadida</taxon>
        <taxon>Apusomonadidae</taxon>
        <taxon>Thecamonas</taxon>
    </lineage>
</organism>
<evidence type="ECO:0000256" key="2">
    <source>
        <dbReference type="SAM" id="MobiDB-lite"/>
    </source>
</evidence>
<dbReference type="STRING" id="461836.A0A0L0DBJ8"/>
<dbReference type="GeneID" id="25565261"/>
<dbReference type="PANTHER" id="PTHR21705">
    <property type="entry name" value="RAI16 PROTEIN-RELATED"/>
    <property type="match status" value="1"/>
</dbReference>
<keyword evidence="5" id="KW-1185">Reference proteome</keyword>
<evidence type="ECO:0000313" key="4">
    <source>
        <dbReference type="EMBL" id="KNC49712.1"/>
    </source>
</evidence>
<evidence type="ECO:0000256" key="1">
    <source>
        <dbReference type="ARBA" id="ARBA00024336"/>
    </source>
</evidence>
<name>A0A0L0DBJ8_THETB</name>
<comment type="similarity">
    <text evidence="1">Belongs to the FHIP family.</text>
</comment>
<dbReference type="Pfam" id="PF19314">
    <property type="entry name" value="DUF5917"/>
    <property type="match status" value="1"/>
</dbReference>
<dbReference type="InterPro" id="IPR019384">
    <property type="entry name" value="FHIP"/>
</dbReference>
<dbReference type="InterPro" id="IPR045668">
    <property type="entry name" value="FHIP_KELAA_motif"/>
</dbReference>
<feature type="domain" description="FHF complex subunit HOOK-interacting protein C-terminal" evidence="3">
    <location>
        <begin position="507"/>
        <end position="599"/>
    </location>
</feature>
<dbReference type="RefSeq" id="XP_013757503.1">
    <property type="nucleotide sequence ID" value="XM_013902049.1"/>
</dbReference>
<evidence type="ECO:0000313" key="5">
    <source>
        <dbReference type="Proteomes" id="UP000054408"/>
    </source>
</evidence>
<dbReference type="eggNOG" id="KOG3695">
    <property type="taxonomic scope" value="Eukaryota"/>
</dbReference>
<dbReference type="OMA" id="CDHLIME"/>
<dbReference type="EMBL" id="GL349457">
    <property type="protein sequence ID" value="KNC49712.1"/>
    <property type="molecule type" value="Genomic_DNA"/>
</dbReference>